<feature type="compositionally biased region" description="Low complexity" evidence="1">
    <location>
        <begin position="1"/>
        <end position="18"/>
    </location>
</feature>
<keyword evidence="4" id="KW-1185">Reference proteome</keyword>
<evidence type="ECO:0000313" key="3">
    <source>
        <dbReference type="EMBL" id="MRD49342.1"/>
    </source>
</evidence>
<feature type="region of interest" description="Disordered" evidence="1">
    <location>
        <begin position="1"/>
        <end position="34"/>
    </location>
</feature>
<dbReference type="PANTHER" id="PTHR36933:SF1">
    <property type="entry name" value="SLL0788 PROTEIN"/>
    <property type="match status" value="1"/>
</dbReference>
<dbReference type="PANTHER" id="PTHR36933">
    <property type="entry name" value="SLL0788 PROTEIN"/>
    <property type="match status" value="1"/>
</dbReference>
<gene>
    <name evidence="3" type="ORF">GHT07_18865</name>
</gene>
<evidence type="ECO:0000256" key="1">
    <source>
        <dbReference type="SAM" id="MobiDB-lite"/>
    </source>
</evidence>
<protein>
    <submittedName>
        <fullName evidence="3">DUF305 domain-containing protein</fullName>
    </submittedName>
</protein>
<sequence>MSPLAQAQASASATASKSPMTGMAPMASGGMDMKSMMKDMNDKMASMQMTGNADIDFAMMMRIHHQGAIFMAQAELSAGKEPKMKKMAKDIISAQQKEIAQIDKFLAQHGHPMDKATK</sequence>
<dbReference type="Pfam" id="PF03713">
    <property type="entry name" value="DUF305"/>
    <property type="match status" value="1"/>
</dbReference>
<dbReference type="EMBL" id="WJBU01000023">
    <property type="protein sequence ID" value="MRD49342.1"/>
    <property type="molecule type" value="Genomic_DNA"/>
</dbReference>
<dbReference type="InterPro" id="IPR005183">
    <property type="entry name" value="DUF305_CopM-like"/>
</dbReference>
<dbReference type="InterPro" id="IPR012347">
    <property type="entry name" value="Ferritin-like"/>
</dbReference>
<evidence type="ECO:0000259" key="2">
    <source>
        <dbReference type="Pfam" id="PF03713"/>
    </source>
</evidence>
<dbReference type="OrthoDB" id="8603558at2"/>
<dbReference type="AlphaFoldDB" id="A0A844B861"/>
<evidence type="ECO:0000313" key="4">
    <source>
        <dbReference type="Proteomes" id="UP000487350"/>
    </source>
</evidence>
<comment type="caution">
    <text evidence="3">The sequence shown here is derived from an EMBL/GenBank/DDBJ whole genome shotgun (WGS) entry which is preliminary data.</text>
</comment>
<proteinExistence type="predicted"/>
<name>A0A844B861_9BURK</name>
<dbReference type="Gene3D" id="1.20.1260.10">
    <property type="match status" value="1"/>
</dbReference>
<dbReference type="Proteomes" id="UP000487350">
    <property type="component" value="Unassembled WGS sequence"/>
</dbReference>
<accession>A0A844B861</accession>
<feature type="domain" description="DUF305" evidence="2">
    <location>
        <begin position="18"/>
        <end position="105"/>
    </location>
</feature>
<reference evidence="3 4" key="1">
    <citation type="submission" date="2019-11" db="EMBL/GenBank/DDBJ databases">
        <title>Caenimonas koreensis gen. nov., sp. nov., isolated from activated sludge.</title>
        <authorList>
            <person name="Seung H.R."/>
        </authorList>
    </citation>
    <scope>NUCLEOTIDE SEQUENCE [LARGE SCALE GENOMIC DNA]</scope>
    <source>
        <strain evidence="3 4">EMB320</strain>
    </source>
</reference>
<organism evidence="3 4">
    <name type="scientific">Caenimonas koreensis DSM 17982</name>
    <dbReference type="NCBI Taxonomy" id="1121255"/>
    <lineage>
        <taxon>Bacteria</taxon>
        <taxon>Pseudomonadati</taxon>
        <taxon>Pseudomonadota</taxon>
        <taxon>Betaproteobacteria</taxon>
        <taxon>Burkholderiales</taxon>
        <taxon>Comamonadaceae</taxon>
        <taxon>Caenimonas</taxon>
    </lineage>
</organism>